<protein>
    <recommendedName>
        <fullName evidence="3 9">Peptide methionine sulfoxide reductase MsrB</fullName>
        <ecNumber evidence="2 9">1.8.4.12</ecNumber>
    </recommendedName>
    <alternativeName>
        <fullName evidence="8 9">Peptide-methionine (R)-S-oxide reductase</fullName>
    </alternativeName>
</protein>
<reference evidence="11 12" key="1">
    <citation type="submission" date="2019-12" db="EMBL/GenBank/DDBJ databases">
        <title>Genome sequencing and assembly of endphytes of Porphyra tenera.</title>
        <authorList>
            <person name="Park J.M."/>
            <person name="Shin R."/>
            <person name="Jo S.H."/>
        </authorList>
    </citation>
    <scope>NUCLEOTIDE SEQUENCE [LARGE SCALE GENOMIC DNA]</scope>
    <source>
        <strain evidence="11 12">GPM4</strain>
    </source>
</reference>
<feature type="binding site" evidence="9">
    <location>
        <position position="44"/>
    </location>
    <ligand>
        <name>Zn(2+)</name>
        <dbReference type="ChEBI" id="CHEBI:29105"/>
    </ligand>
</feature>
<evidence type="ECO:0000313" key="11">
    <source>
        <dbReference type="EMBL" id="QHJ10775.1"/>
    </source>
</evidence>
<sequence>MKLTEQEWRQRLSDEEFRVTRQKGTERPFTGELLNNDALGDYVCRCCGEKLFDAEDKFDAGCGWPSFSAQSAEKNVEFHQDNSHGMQRVEIVCKHCDAHLGHVFNDGPQPTGERFCVNSVSLSFNKSTE</sequence>
<dbReference type="PANTHER" id="PTHR10173">
    <property type="entry name" value="METHIONINE SULFOXIDE REDUCTASE"/>
    <property type="match status" value="1"/>
</dbReference>
<evidence type="ECO:0000256" key="7">
    <source>
        <dbReference type="ARBA" id="ARBA00048488"/>
    </source>
</evidence>
<dbReference type="NCBIfam" id="TIGR00357">
    <property type="entry name" value="peptide-methionine (R)-S-oxide reductase MsrB"/>
    <property type="match status" value="1"/>
</dbReference>
<dbReference type="HAMAP" id="MF_01400">
    <property type="entry name" value="MsrB"/>
    <property type="match status" value="1"/>
</dbReference>
<dbReference type="Gene3D" id="2.170.150.20">
    <property type="entry name" value="Peptide methionine sulfoxide reductase"/>
    <property type="match status" value="1"/>
</dbReference>
<comment type="catalytic activity">
    <reaction evidence="7 9">
        <text>L-methionyl-[protein] + [thioredoxin]-disulfide + H2O = L-methionyl-(R)-S-oxide-[protein] + [thioredoxin]-dithiol</text>
        <dbReference type="Rhea" id="RHEA:24164"/>
        <dbReference type="Rhea" id="RHEA-COMP:10698"/>
        <dbReference type="Rhea" id="RHEA-COMP:10700"/>
        <dbReference type="Rhea" id="RHEA-COMP:12313"/>
        <dbReference type="Rhea" id="RHEA-COMP:12314"/>
        <dbReference type="ChEBI" id="CHEBI:15377"/>
        <dbReference type="ChEBI" id="CHEBI:16044"/>
        <dbReference type="ChEBI" id="CHEBI:29950"/>
        <dbReference type="ChEBI" id="CHEBI:45764"/>
        <dbReference type="ChEBI" id="CHEBI:50058"/>
        <dbReference type="EC" id="1.8.4.12"/>
    </reaction>
</comment>
<dbReference type="EMBL" id="CP047656">
    <property type="protein sequence ID" value="QHJ10775.1"/>
    <property type="molecule type" value="Genomic_DNA"/>
</dbReference>
<dbReference type="Pfam" id="PF01641">
    <property type="entry name" value="SelR"/>
    <property type="match status" value="1"/>
</dbReference>
<feature type="binding site" evidence="9">
    <location>
        <position position="93"/>
    </location>
    <ligand>
        <name>Zn(2+)</name>
        <dbReference type="ChEBI" id="CHEBI:29105"/>
    </ligand>
</feature>
<dbReference type="InterPro" id="IPR028427">
    <property type="entry name" value="Met_Sox_Rdtase_MsrB"/>
</dbReference>
<keyword evidence="12" id="KW-1185">Reference proteome</keyword>
<dbReference type="InterPro" id="IPR002579">
    <property type="entry name" value="Met_Sox_Rdtase_MsrB_dom"/>
</dbReference>
<gene>
    <name evidence="9" type="primary">msrB</name>
    <name evidence="11" type="ORF">FX988_00996</name>
</gene>
<name>A0A857JFK2_9ALTE</name>
<evidence type="ECO:0000256" key="6">
    <source>
        <dbReference type="ARBA" id="ARBA00023002"/>
    </source>
</evidence>
<keyword evidence="4 9" id="KW-0479">Metal-binding</keyword>
<comment type="similarity">
    <text evidence="1 9">Belongs to the MsrB Met sulfoxide reductase family.</text>
</comment>
<evidence type="ECO:0000256" key="4">
    <source>
        <dbReference type="ARBA" id="ARBA00022723"/>
    </source>
</evidence>
<dbReference type="AlphaFoldDB" id="A0A857JFK2"/>
<evidence type="ECO:0000256" key="1">
    <source>
        <dbReference type="ARBA" id="ARBA00007174"/>
    </source>
</evidence>
<evidence type="ECO:0000256" key="2">
    <source>
        <dbReference type="ARBA" id="ARBA00012499"/>
    </source>
</evidence>
<dbReference type="PROSITE" id="PS51790">
    <property type="entry name" value="MSRB"/>
    <property type="match status" value="1"/>
</dbReference>
<feature type="binding site" evidence="9">
    <location>
        <position position="96"/>
    </location>
    <ligand>
        <name>Zn(2+)</name>
        <dbReference type="ChEBI" id="CHEBI:29105"/>
    </ligand>
</feature>
<evidence type="ECO:0000256" key="3">
    <source>
        <dbReference type="ARBA" id="ARBA00021130"/>
    </source>
</evidence>
<dbReference type="GO" id="GO:0030091">
    <property type="term" value="P:protein repair"/>
    <property type="evidence" value="ECO:0007669"/>
    <property type="project" value="InterPro"/>
</dbReference>
<dbReference type="GO" id="GO:0006979">
    <property type="term" value="P:response to oxidative stress"/>
    <property type="evidence" value="ECO:0007669"/>
    <property type="project" value="InterPro"/>
</dbReference>
<dbReference type="Proteomes" id="UP000464524">
    <property type="component" value="Chromosome"/>
</dbReference>
<comment type="cofactor">
    <cofactor evidence="9">
        <name>Zn(2+)</name>
        <dbReference type="ChEBI" id="CHEBI:29105"/>
    </cofactor>
    <text evidence="9">Binds 1 zinc ion per subunit. The zinc ion is important for the structural integrity of the protein.</text>
</comment>
<feature type="binding site" evidence="9">
    <location>
        <position position="47"/>
    </location>
    <ligand>
        <name>Zn(2+)</name>
        <dbReference type="ChEBI" id="CHEBI:29105"/>
    </ligand>
</feature>
<dbReference type="GO" id="GO:0008270">
    <property type="term" value="F:zinc ion binding"/>
    <property type="evidence" value="ECO:0007669"/>
    <property type="project" value="UniProtKB-UniRule"/>
</dbReference>
<evidence type="ECO:0000256" key="8">
    <source>
        <dbReference type="ARBA" id="ARBA00075819"/>
    </source>
</evidence>
<keyword evidence="6 9" id="KW-0560">Oxidoreductase</keyword>
<feature type="domain" description="MsrB" evidence="10">
    <location>
        <begin position="5"/>
        <end position="127"/>
    </location>
</feature>
<keyword evidence="5 9" id="KW-0862">Zinc</keyword>
<evidence type="ECO:0000313" key="12">
    <source>
        <dbReference type="Proteomes" id="UP000464524"/>
    </source>
</evidence>
<dbReference type="EC" id="1.8.4.12" evidence="2 9"/>
<dbReference type="GO" id="GO:0033743">
    <property type="term" value="F:peptide-methionine (R)-S-oxide reductase activity"/>
    <property type="evidence" value="ECO:0007669"/>
    <property type="project" value="UniProtKB-UniRule"/>
</dbReference>
<organism evidence="11 12">
    <name type="scientific">Paraglaciecola mesophila</name>
    <dbReference type="NCBI Taxonomy" id="197222"/>
    <lineage>
        <taxon>Bacteria</taxon>
        <taxon>Pseudomonadati</taxon>
        <taxon>Pseudomonadota</taxon>
        <taxon>Gammaproteobacteria</taxon>
        <taxon>Alteromonadales</taxon>
        <taxon>Alteromonadaceae</taxon>
        <taxon>Paraglaciecola</taxon>
    </lineage>
</organism>
<dbReference type="InterPro" id="IPR011057">
    <property type="entry name" value="Mss4-like_sf"/>
</dbReference>
<dbReference type="SUPFAM" id="SSF51316">
    <property type="entry name" value="Mss4-like"/>
    <property type="match status" value="1"/>
</dbReference>
<dbReference type="OrthoDB" id="4174719at2"/>
<accession>A0A857JFK2</accession>
<evidence type="ECO:0000256" key="5">
    <source>
        <dbReference type="ARBA" id="ARBA00022833"/>
    </source>
</evidence>
<evidence type="ECO:0000259" key="10">
    <source>
        <dbReference type="PROSITE" id="PS51790"/>
    </source>
</evidence>
<proteinExistence type="inferred from homology"/>
<evidence type="ECO:0000256" key="9">
    <source>
        <dbReference type="HAMAP-Rule" id="MF_01400"/>
    </source>
</evidence>
<feature type="active site" description="Nucleophile" evidence="9">
    <location>
        <position position="116"/>
    </location>
</feature>
<dbReference type="RefSeq" id="WP_160178597.1">
    <property type="nucleotide sequence ID" value="NZ_CP047656.1"/>
</dbReference>
<dbReference type="FunFam" id="2.170.150.20:FF:000001">
    <property type="entry name" value="Peptide methionine sulfoxide reductase MsrB"/>
    <property type="match status" value="1"/>
</dbReference>
<dbReference type="KEGG" id="pmes:FX988_00996"/>
<dbReference type="GO" id="GO:0005737">
    <property type="term" value="C:cytoplasm"/>
    <property type="evidence" value="ECO:0007669"/>
    <property type="project" value="TreeGrafter"/>
</dbReference>
<dbReference type="PANTHER" id="PTHR10173:SF52">
    <property type="entry name" value="METHIONINE-R-SULFOXIDE REDUCTASE B1"/>
    <property type="match status" value="1"/>
</dbReference>